<feature type="signal peptide" evidence="3">
    <location>
        <begin position="1"/>
        <end position="28"/>
    </location>
</feature>
<evidence type="ECO:0008006" key="6">
    <source>
        <dbReference type="Google" id="ProtNLM"/>
    </source>
</evidence>
<dbReference type="PANTHER" id="PTHR46580">
    <property type="entry name" value="SENSOR KINASE-RELATED"/>
    <property type="match status" value="1"/>
</dbReference>
<evidence type="ECO:0000313" key="5">
    <source>
        <dbReference type="Proteomes" id="UP000681340"/>
    </source>
</evidence>
<evidence type="ECO:0000256" key="1">
    <source>
        <dbReference type="ARBA" id="ARBA00022729"/>
    </source>
</evidence>
<feature type="compositionally biased region" description="Low complexity" evidence="2">
    <location>
        <begin position="194"/>
        <end position="211"/>
    </location>
</feature>
<feature type="chain" id="PRO_5037334613" description="VCBS repeat protein" evidence="3">
    <location>
        <begin position="29"/>
        <end position="504"/>
    </location>
</feature>
<name>A0A919SKV0_9ACTN</name>
<dbReference type="AlphaFoldDB" id="A0A919SKV0"/>
<evidence type="ECO:0000256" key="2">
    <source>
        <dbReference type="SAM" id="MobiDB-lite"/>
    </source>
</evidence>
<accession>A0A919SKV0</accession>
<dbReference type="Proteomes" id="UP000681340">
    <property type="component" value="Unassembled WGS sequence"/>
</dbReference>
<dbReference type="PANTHER" id="PTHR46580:SF2">
    <property type="entry name" value="MAM DOMAIN-CONTAINING PROTEIN"/>
    <property type="match status" value="1"/>
</dbReference>
<dbReference type="InterPro" id="IPR028994">
    <property type="entry name" value="Integrin_alpha_N"/>
</dbReference>
<dbReference type="Pfam" id="PF13517">
    <property type="entry name" value="FG-GAP_3"/>
    <property type="match status" value="1"/>
</dbReference>
<organism evidence="4 5">
    <name type="scientific">Actinoplanes auranticolor</name>
    <dbReference type="NCBI Taxonomy" id="47988"/>
    <lineage>
        <taxon>Bacteria</taxon>
        <taxon>Bacillati</taxon>
        <taxon>Actinomycetota</taxon>
        <taxon>Actinomycetes</taxon>
        <taxon>Micromonosporales</taxon>
        <taxon>Micromonosporaceae</taxon>
        <taxon>Actinoplanes</taxon>
    </lineage>
</organism>
<evidence type="ECO:0000256" key="3">
    <source>
        <dbReference type="SAM" id="SignalP"/>
    </source>
</evidence>
<dbReference type="Gene3D" id="2.130.10.130">
    <property type="entry name" value="Integrin alpha, N-terminal"/>
    <property type="match status" value="2"/>
</dbReference>
<dbReference type="SUPFAM" id="SSF69318">
    <property type="entry name" value="Integrin alpha N-terminal domain"/>
    <property type="match status" value="1"/>
</dbReference>
<feature type="region of interest" description="Disordered" evidence="2">
    <location>
        <begin position="194"/>
        <end position="224"/>
    </location>
</feature>
<evidence type="ECO:0000313" key="4">
    <source>
        <dbReference type="EMBL" id="GIM73880.1"/>
    </source>
</evidence>
<comment type="caution">
    <text evidence="4">The sequence shown here is derived from an EMBL/GenBank/DDBJ whole genome shotgun (WGS) entry which is preliminary data.</text>
</comment>
<sequence>MRLSALSGVLCAAALVTASLSLPGAATAAIPSTSCAPGGVTAADRSVAQRLRPAMTGQRLGSALTGYNVSCARAIVRHVIGRGLPARAAVIAVTTAITESTLHNYTLAVDHDSLGLFQQRPSMGWGSPEQLLDPGFATGAFLDKMLRSYPASSWMAGDIGRISQRVQVSRYPAAYGPEANDARLLVGQLWTSSTGTSATATTTPTTTGTPKKSTKKKPAGPFSKSLLQTVPGLPGTFDDRHRLLLSDWNGDGHSDLVVLQQSGTTSGATEVRIVSGASKFQHLLLHTAIPLGPTDVRHEFAMADWNFDGRPDLVVTQKSGTASGRTEVRVLDGASFLRRYLQETATVLGPSDACYAFAVADWNADGRVDVAVIQKCGTKSGRTEVRVLDGASDLQRYLQDSPTPLGPTDARHTFTVADFNGDLNLDLVVTQKSGAKSDRTVLQVLDGAAQYRNLLGKPINTRVSTDDRHSLSVLDWNRDGRLDLVVVQKYGAATGRTEAKILAG</sequence>
<reference evidence="4" key="1">
    <citation type="submission" date="2021-03" db="EMBL/GenBank/DDBJ databases">
        <title>Whole genome shotgun sequence of Actinoplanes auranticolor NBRC 12245.</title>
        <authorList>
            <person name="Komaki H."/>
            <person name="Tamura T."/>
        </authorList>
    </citation>
    <scope>NUCLEOTIDE SEQUENCE</scope>
    <source>
        <strain evidence="4">NBRC 12245</strain>
    </source>
</reference>
<protein>
    <recommendedName>
        <fullName evidence="6">VCBS repeat protein</fullName>
    </recommendedName>
</protein>
<gene>
    <name evidence="4" type="ORF">Aau02nite_58080</name>
</gene>
<keyword evidence="5" id="KW-1185">Reference proteome</keyword>
<proteinExistence type="predicted"/>
<keyword evidence="1 3" id="KW-0732">Signal</keyword>
<dbReference type="RefSeq" id="WP_246595518.1">
    <property type="nucleotide sequence ID" value="NZ_BAABEA010000006.1"/>
</dbReference>
<dbReference type="InterPro" id="IPR013517">
    <property type="entry name" value="FG-GAP"/>
</dbReference>
<dbReference type="EMBL" id="BOQL01000048">
    <property type="protein sequence ID" value="GIM73880.1"/>
    <property type="molecule type" value="Genomic_DNA"/>
</dbReference>